<dbReference type="EMBL" id="MWBQ01000071">
    <property type="protein sequence ID" value="OQA58514.1"/>
    <property type="molecule type" value="Genomic_DNA"/>
</dbReference>
<comment type="subunit">
    <text evidence="3 10">Homodimer.</text>
</comment>
<evidence type="ECO:0000256" key="13">
    <source>
        <dbReference type="SAM" id="Coils"/>
    </source>
</evidence>
<feature type="coiled-coil region" evidence="13">
    <location>
        <begin position="40"/>
        <end position="88"/>
    </location>
</feature>
<comment type="caution">
    <text evidence="15">The sequence shown here is derived from an EMBL/GenBank/DDBJ whole genome shotgun (WGS) entry which is preliminary data.</text>
</comment>
<evidence type="ECO:0000256" key="2">
    <source>
        <dbReference type="ARBA" id="ARBA00009054"/>
    </source>
</evidence>
<sequence length="207" mass="24649">MTRQKEDEINKDGDIRMNNQKEEPKVVNKNDTSGCDEISLEELKNICEEYRNNAEEYQKKSEEYLKNLKSLKAEFENYRKRERQFRDSFIKSSNRDLMLKILPVMDDMDNAILESKKNEVHQSYVEGAELIYRKLLNILEKEGVRQITTLGEKFDPKYHEAMMTISSPDYEDYAIVDELRKGYMLNEEVLRAAQVSVNRWDKNEKER</sequence>
<dbReference type="FunFam" id="2.30.22.10:FF:000001">
    <property type="entry name" value="Protein GrpE"/>
    <property type="match status" value="1"/>
</dbReference>
<dbReference type="Pfam" id="PF01025">
    <property type="entry name" value="GrpE"/>
    <property type="match status" value="1"/>
</dbReference>
<dbReference type="CDD" id="cd00446">
    <property type="entry name" value="GrpE"/>
    <property type="match status" value="1"/>
</dbReference>
<gene>
    <name evidence="10" type="primary">grpE</name>
    <name evidence="15" type="ORF">BWY41_01045</name>
</gene>
<evidence type="ECO:0000256" key="11">
    <source>
        <dbReference type="RuleBase" id="RU000639"/>
    </source>
</evidence>
<evidence type="ECO:0000256" key="9">
    <source>
        <dbReference type="ARBA" id="ARBA00076414"/>
    </source>
</evidence>
<dbReference type="GO" id="GO:0042803">
    <property type="term" value="F:protein homodimerization activity"/>
    <property type="evidence" value="ECO:0007669"/>
    <property type="project" value="InterPro"/>
</dbReference>
<dbReference type="SUPFAM" id="SSF58014">
    <property type="entry name" value="Coiled-coil domain of nucleotide exchange factor GrpE"/>
    <property type="match status" value="1"/>
</dbReference>
<dbReference type="GO" id="GO:0051087">
    <property type="term" value="F:protein-folding chaperone binding"/>
    <property type="evidence" value="ECO:0007669"/>
    <property type="project" value="InterPro"/>
</dbReference>
<protein>
    <recommendedName>
        <fullName evidence="8 10">Protein GrpE</fullName>
    </recommendedName>
    <alternativeName>
        <fullName evidence="9 10">HSP-70 cofactor</fullName>
    </alternativeName>
</protein>
<dbReference type="GO" id="GO:0006457">
    <property type="term" value="P:protein folding"/>
    <property type="evidence" value="ECO:0007669"/>
    <property type="project" value="InterPro"/>
</dbReference>
<dbReference type="PANTHER" id="PTHR21237">
    <property type="entry name" value="GRPE PROTEIN"/>
    <property type="match status" value="1"/>
</dbReference>
<evidence type="ECO:0000256" key="3">
    <source>
        <dbReference type="ARBA" id="ARBA00011738"/>
    </source>
</evidence>
<dbReference type="PRINTS" id="PR00773">
    <property type="entry name" value="GRPEPROTEIN"/>
</dbReference>
<dbReference type="InterPro" id="IPR013805">
    <property type="entry name" value="GrpE_CC"/>
</dbReference>
<dbReference type="GO" id="GO:0051082">
    <property type="term" value="F:unfolded protein binding"/>
    <property type="evidence" value="ECO:0007669"/>
    <property type="project" value="TreeGrafter"/>
</dbReference>
<evidence type="ECO:0000256" key="8">
    <source>
        <dbReference type="ARBA" id="ARBA00072274"/>
    </source>
</evidence>
<comment type="function">
    <text evidence="7 10 11">Participates actively in the response to hyperosmotic and heat shock by preventing the aggregation of stress-denatured proteins, in association with DnaK and GrpE. It is the nucleotide exchange factor for DnaK and may function as a thermosensor. Unfolded proteins bind initially to DnaJ; upon interaction with the DnaJ-bound protein, DnaK hydrolyzes its bound ATP, resulting in the formation of a stable complex. GrpE releases ADP from DnaK; ATP binding to DnaK triggers the release of the substrate protein, thus completing the reaction cycle. Several rounds of ATP-dependent interactions between DnaJ, DnaK and GrpE are required for fully efficient folding.</text>
</comment>
<evidence type="ECO:0000256" key="12">
    <source>
        <dbReference type="RuleBase" id="RU004478"/>
    </source>
</evidence>
<dbReference type="PROSITE" id="PS01071">
    <property type="entry name" value="GRPE"/>
    <property type="match status" value="1"/>
</dbReference>
<dbReference type="Proteomes" id="UP000485569">
    <property type="component" value="Unassembled WGS sequence"/>
</dbReference>
<dbReference type="SUPFAM" id="SSF51064">
    <property type="entry name" value="Head domain of nucleotide exchange factor GrpE"/>
    <property type="match status" value="1"/>
</dbReference>
<comment type="similarity">
    <text evidence="2 10 12">Belongs to the GrpE family.</text>
</comment>
<evidence type="ECO:0000256" key="6">
    <source>
        <dbReference type="ARBA" id="ARBA00023186"/>
    </source>
</evidence>
<reference evidence="15" key="1">
    <citation type="submission" date="2017-02" db="EMBL/GenBank/DDBJ databases">
        <title>Delving into the versatile metabolic prowess of the omnipresent phylum Bacteroidetes.</title>
        <authorList>
            <person name="Nobu M.K."/>
            <person name="Mei R."/>
            <person name="Narihiro T."/>
            <person name="Kuroda K."/>
            <person name="Liu W.-T."/>
        </authorList>
    </citation>
    <scope>NUCLEOTIDE SEQUENCE</scope>
    <source>
        <strain evidence="15">ADurb.Bin276</strain>
    </source>
</reference>
<dbReference type="InterPro" id="IPR009012">
    <property type="entry name" value="GrpE_head"/>
</dbReference>
<dbReference type="AlphaFoldDB" id="A0A1V5SW14"/>
<evidence type="ECO:0000256" key="14">
    <source>
        <dbReference type="SAM" id="MobiDB-lite"/>
    </source>
</evidence>
<dbReference type="PANTHER" id="PTHR21237:SF23">
    <property type="entry name" value="GRPE PROTEIN HOMOLOG, MITOCHONDRIAL"/>
    <property type="match status" value="1"/>
</dbReference>
<dbReference type="HAMAP" id="MF_01151">
    <property type="entry name" value="GrpE"/>
    <property type="match status" value="1"/>
</dbReference>
<keyword evidence="5 10" id="KW-0346">Stress response</keyword>
<feature type="compositionally biased region" description="Basic and acidic residues" evidence="14">
    <location>
        <begin position="1"/>
        <end position="28"/>
    </location>
</feature>
<proteinExistence type="inferred from homology"/>
<name>A0A1V5SW14_9BACT</name>
<dbReference type="Gene3D" id="3.90.20.20">
    <property type="match status" value="1"/>
</dbReference>
<evidence type="ECO:0000313" key="15">
    <source>
        <dbReference type="EMBL" id="OQA58514.1"/>
    </source>
</evidence>
<evidence type="ECO:0000256" key="10">
    <source>
        <dbReference type="HAMAP-Rule" id="MF_01151"/>
    </source>
</evidence>
<keyword evidence="13" id="KW-0175">Coiled coil</keyword>
<dbReference type="Gene3D" id="2.30.22.10">
    <property type="entry name" value="Head domain of nucleotide exchange factor GrpE"/>
    <property type="match status" value="1"/>
</dbReference>
<comment type="subcellular location">
    <subcellularLocation>
        <location evidence="1 10">Cytoplasm</location>
    </subcellularLocation>
</comment>
<feature type="region of interest" description="Disordered" evidence="14">
    <location>
        <begin position="1"/>
        <end position="32"/>
    </location>
</feature>
<evidence type="ECO:0000256" key="7">
    <source>
        <dbReference type="ARBA" id="ARBA00053401"/>
    </source>
</evidence>
<accession>A0A1V5SW14</accession>
<evidence type="ECO:0000256" key="5">
    <source>
        <dbReference type="ARBA" id="ARBA00023016"/>
    </source>
</evidence>
<evidence type="ECO:0000256" key="4">
    <source>
        <dbReference type="ARBA" id="ARBA00022490"/>
    </source>
</evidence>
<evidence type="ECO:0000256" key="1">
    <source>
        <dbReference type="ARBA" id="ARBA00004496"/>
    </source>
</evidence>
<dbReference type="GO" id="GO:0000774">
    <property type="term" value="F:adenyl-nucleotide exchange factor activity"/>
    <property type="evidence" value="ECO:0007669"/>
    <property type="project" value="InterPro"/>
</dbReference>
<organism evidence="15">
    <name type="scientific">Candidatus Atribacter allofermentans</name>
    <dbReference type="NCBI Taxonomy" id="1852833"/>
    <lineage>
        <taxon>Bacteria</taxon>
        <taxon>Pseudomonadati</taxon>
        <taxon>Atribacterota</taxon>
        <taxon>Atribacteria</taxon>
        <taxon>Atribacterales</taxon>
        <taxon>Atribacteraceae</taxon>
        <taxon>Atribacter</taxon>
    </lineage>
</organism>
<dbReference type="GO" id="GO:0005737">
    <property type="term" value="C:cytoplasm"/>
    <property type="evidence" value="ECO:0007669"/>
    <property type="project" value="UniProtKB-SubCell"/>
</dbReference>
<keyword evidence="4 10" id="KW-0963">Cytoplasm</keyword>
<dbReference type="InterPro" id="IPR000740">
    <property type="entry name" value="GrpE"/>
</dbReference>
<keyword evidence="6 10" id="KW-0143">Chaperone</keyword>